<feature type="transmembrane region" description="Helical" evidence="1">
    <location>
        <begin position="47"/>
        <end position="69"/>
    </location>
</feature>
<feature type="transmembrane region" description="Helical" evidence="1">
    <location>
        <begin position="113"/>
        <end position="137"/>
    </location>
</feature>
<keyword evidence="1" id="KW-1133">Transmembrane helix</keyword>
<feature type="transmembrane region" description="Helical" evidence="1">
    <location>
        <begin position="195"/>
        <end position="215"/>
    </location>
</feature>
<dbReference type="InParanoid" id="K3X9B7"/>
<organism evidence="2 3">
    <name type="scientific">Globisporangium ultimum (strain ATCC 200006 / CBS 805.95 / DAOM BR144)</name>
    <name type="common">Pythium ultimum</name>
    <dbReference type="NCBI Taxonomy" id="431595"/>
    <lineage>
        <taxon>Eukaryota</taxon>
        <taxon>Sar</taxon>
        <taxon>Stramenopiles</taxon>
        <taxon>Oomycota</taxon>
        <taxon>Peronosporomycetes</taxon>
        <taxon>Pythiales</taxon>
        <taxon>Pythiaceae</taxon>
        <taxon>Globisporangium</taxon>
    </lineage>
</organism>
<proteinExistence type="predicted"/>
<dbReference type="VEuPathDB" id="FungiDB:PYU1_G013787"/>
<dbReference type="EMBL" id="GL376614">
    <property type="status" value="NOT_ANNOTATED_CDS"/>
    <property type="molecule type" value="Genomic_DNA"/>
</dbReference>
<dbReference type="Proteomes" id="UP000019132">
    <property type="component" value="Unassembled WGS sequence"/>
</dbReference>
<dbReference type="EnsemblProtists" id="PYU1_T013816">
    <property type="protein sequence ID" value="PYU1_T013816"/>
    <property type="gene ID" value="PYU1_G013787"/>
</dbReference>
<dbReference type="AlphaFoldDB" id="K3X9B7"/>
<evidence type="ECO:0000313" key="3">
    <source>
        <dbReference type="Proteomes" id="UP000019132"/>
    </source>
</evidence>
<keyword evidence="1" id="KW-0472">Membrane</keyword>
<dbReference type="STRING" id="431595.K3X9B7"/>
<keyword evidence="3" id="KW-1185">Reference proteome</keyword>
<evidence type="ECO:0000313" key="2">
    <source>
        <dbReference type="EnsemblProtists" id="PYU1_T013816"/>
    </source>
</evidence>
<evidence type="ECO:0008006" key="4">
    <source>
        <dbReference type="Google" id="ProtNLM"/>
    </source>
</evidence>
<reference evidence="3" key="2">
    <citation type="submission" date="2010-04" db="EMBL/GenBank/DDBJ databases">
        <authorList>
            <person name="Buell R."/>
            <person name="Hamilton J."/>
            <person name="Hostetler J."/>
        </authorList>
    </citation>
    <scope>NUCLEOTIDE SEQUENCE [LARGE SCALE GENOMIC DNA]</scope>
    <source>
        <strain evidence="3">DAOM:BR144</strain>
    </source>
</reference>
<protein>
    <recommendedName>
        <fullName evidence="4">THH1/TOM1/TOM3 domain-containing protein</fullName>
    </recommendedName>
</protein>
<dbReference type="eggNOG" id="KOG0618">
    <property type="taxonomic scope" value="Eukaryota"/>
</dbReference>
<keyword evidence="1" id="KW-0812">Transmembrane</keyword>
<feature type="transmembrane region" description="Helical" evidence="1">
    <location>
        <begin position="12"/>
        <end position="35"/>
    </location>
</feature>
<feature type="transmembrane region" description="Helical" evidence="1">
    <location>
        <begin position="158"/>
        <end position="183"/>
    </location>
</feature>
<evidence type="ECO:0000256" key="1">
    <source>
        <dbReference type="SAM" id="Phobius"/>
    </source>
</evidence>
<dbReference type="HOGENOM" id="CLU_1149183_0_0_1"/>
<reference evidence="3" key="1">
    <citation type="journal article" date="2010" name="Genome Biol.">
        <title>Genome sequence of the necrotrophic plant pathogen Pythium ultimum reveals original pathogenicity mechanisms and effector repertoire.</title>
        <authorList>
            <person name="Levesque C.A."/>
            <person name="Brouwer H."/>
            <person name="Cano L."/>
            <person name="Hamilton J.P."/>
            <person name="Holt C."/>
            <person name="Huitema E."/>
            <person name="Raffaele S."/>
            <person name="Robideau G.P."/>
            <person name="Thines M."/>
            <person name="Win J."/>
            <person name="Zerillo M.M."/>
            <person name="Beakes G.W."/>
            <person name="Boore J.L."/>
            <person name="Busam D."/>
            <person name="Dumas B."/>
            <person name="Ferriera S."/>
            <person name="Fuerstenberg S.I."/>
            <person name="Gachon C.M."/>
            <person name="Gaulin E."/>
            <person name="Govers F."/>
            <person name="Grenville-Briggs L."/>
            <person name="Horner N."/>
            <person name="Hostetler J."/>
            <person name="Jiang R.H."/>
            <person name="Johnson J."/>
            <person name="Krajaejun T."/>
            <person name="Lin H."/>
            <person name="Meijer H.J."/>
            <person name="Moore B."/>
            <person name="Morris P."/>
            <person name="Phuntmart V."/>
            <person name="Puiu D."/>
            <person name="Shetty J."/>
            <person name="Stajich J.E."/>
            <person name="Tripathy S."/>
            <person name="Wawra S."/>
            <person name="van West P."/>
            <person name="Whitty B.R."/>
            <person name="Coutinho P.M."/>
            <person name="Henrissat B."/>
            <person name="Martin F."/>
            <person name="Thomas P.D."/>
            <person name="Tyler B.M."/>
            <person name="De Vries R.P."/>
            <person name="Kamoun S."/>
            <person name="Yandell M."/>
            <person name="Tisserat N."/>
            <person name="Buell C.R."/>
        </authorList>
    </citation>
    <scope>NUCLEOTIDE SEQUENCE</scope>
    <source>
        <strain evidence="3">DAOM:BR144</strain>
    </source>
</reference>
<name>K3X9B7_GLOUD</name>
<sequence length="242" mass="27886">MPHFRTCRMIWTASAGALMALSAICTALTVLKLRIRWTAVDISCIRFLYLVFFVYICLWCSSRTIYYVWKISTLPSDTFDIDHEGAQDPFTYSGLDRLGIHALLHTKHAQNGWITALICFGDAAHFAFALVTFPLVYELFRITTYAMDRGKAKERARVRWYCLVIHAMLVVFTGIEIVFAVVFNGYTKYTHDCLLFVYAIQALSLLYMVWLLVVLKRRGRTQAPIDGEVVISPVYQRLKRML</sequence>
<reference evidence="2" key="3">
    <citation type="submission" date="2015-02" db="UniProtKB">
        <authorList>
            <consortium name="EnsemblProtists"/>
        </authorList>
    </citation>
    <scope>IDENTIFICATION</scope>
    <source>
        <strain evidence="2">DAOM BR144</strain>
    </source>
</reference>
<accession>K3X9B7</accession>